<accession>A0ACB5RA07</accession>
<organism evidence="1 2">
    <name type="scientific">Inconstantimicrobium mannanitabidum</name>
    <dbReference type="NCBI Taxonomy" id="1604901"/>
    <lineage>
        <taxon>Bacteria</taxon>
        <taxon>Bacillati</taxon>
        <taxon>Bacillota</taxon>
        <taxon>Clostridia</taxon>
        <taxon>Eubacteriales</taxon>
        <taxon>Clostridiaceae</taxon>
        <taxon>Inconstantimicrobium</taxon>
    </lineage>
</organism>
<sequence length="93" mass="11131">MSGYTFSVGEEIKNRAYKELVDELKKVTNKYKELEELEVEYFKKYLLNETGINDDMIELKEMRTKIENERQVKFNLESDLNSLEEKFKSSYGK</sequence>
<dbReference type="EMBL" id="BROD01000001">
    <property type="protein sequence ID" value="GKX65806.1"/>
    <property type="molecule type" value="Genomic_DNA"/>
</dbReference>
<gene>
    <name evidence="1" type="ORF">rsdtw13_10640</name>
</gene>
<dbReference type="Proteomes" id="UP001058074">
    <property type="component" value="Unassembled WGS sequence"/>
</dbReference>
<evidence type="ECO:0000313" key="1">
    <source>
        <dbReference type="EMBL" id="GKX65806.1"/>
    </source>
</evidence>
<keyword evidence="2" id="KW-1185">Reference proteome</keyword>
<protein>
    <submittedName>
        <fullName evidence="1">Uncharacterized protein</fullName>
    </submittedName>
</protein>
<comment type="caution">
    <text evidence="1">The sequence shown here is derived from an EMBL/GenBank/DDBJ whole genome shotgun (WGS) entry which is preliminary data.</text>
</comment>
<name>A0ACB5RA07_9CLOT</name>
<reference evidence="1" key="1">
    <citation type="journal article" date="2025" name="Int. J. Syst. Evol. Microbiol.">
        <title>Inconstantimicrobium mannanitabidum sp. nov., a novel member of the family Clostridiaceae isolated from anoxic soil under the treatment of reductive soil disinfestation.</title>
        <authorList>
            <person name="Ueki A."/>
            <person name="Tonouchi A."/>
            <person name="Honma S."/>
            <person name="Kaku N."/>
            <person name="Ueki K."/>
        </authorList>
    </citation>
    <scope>NUCLEOTIDE SEQUENCE</scope>
    <source>
        <strain evidence="1">TW13</strain>
    </source>
</reference>
<proteinExistence type="predicted"/>
<evidence type="ECO:0000313" key="2">
    <source>
        <dbReference type="Proteomes" id="UP001058074"/>
    </source>
</evidence>